<feature type="compositionally biased region" description="Basic and acidic residues" evidence="5">
    <location>
        <begin position="1752"/>
        <end position="1768"/>
    </location>
</feature>
<feature type="domain" description="Gem-associated protein 5 TPR" evidence="7">
    <location>
        <begin position="1030"/>
        <end position="1240"/>
    </location>
</feature>
<feature type="region of interest" description="Disordered" evidence="5">
    <location>
        <begin position="583"/>
        <end position="634"/>
    </location>
</feature>
<dbReference type="Gene3D" id="2.130.10.10">
    <property type="entry name" value="YVTN repeat-like/Quinoprotein amine dehydrogenase"/>
    <property type="match status" value="2"/>
</dbReference>
<dbReference type="PRINTS" id="PR00320">
    <property type="entry name" value="GPROTEINBRPT"/>
</dbReference>
<reference evidence="10" key="1">
    <citation type="submission" date="2015-02" db="EMBL/GenBank/DDBJ databases">
        <title>Genome sequencing for Strongylocentrotus purpuratus.</title>
        <authorList>
            <person name="Murali S."/>
            <person name="Liu Y."/>
            <person name="Vee V."/>
            <person name="English A."/>
            <person name="Wang M."/>
            <person name="Skinner E."/>
            <person name="Han Y."/>
            <person name="Muzny D.M."/>
            <person name="Worley K.C."/>
            <person name="Gibbs R.A."/>
        </authorList>
    </citation>
    <scope>NUCLEOTIDE SEQUENCE</scope>
</reference>
<evidence type="ECO:0000313" key="9">
    <source>
        <dbReference type="EnsemblMetazoa" id="XP_030836126"/>
    </source>
</evidence>
<feature type="coiled-coil region" evidence="4">
    <location>
        <begin position="879"/>
        <end position="913"/>
    </location>
</feature>
<feature type="compositionally biased region" description="Polar residues" evidence="5">
    <location>
        <begin position="857"/>
        <end position="874"/>
    </location>
</feature>
<feature type="compositionally biased region" description="Basic residues" evidence="5">
    <location>
        <begin position="794"/>
        <end position="817"/>
    </location>
</feature>
<keyword evidence="4" id="KW-0175">Coiled coil</keyword>
<dbReference type="SUPFAM" id="SSF50998">
    <property type="entry name" value="Quinoprotein alcohol dehydrogenase-like"/>
    <property type="match status" value="1"/>
</dbReference>
<dbReference type="GO" id="GO:0032797">
    <property type="term" value="C:SMN complex"/>
    <property type="evidence" value="ECO:0000318"/>
    <property type="project" value="GO_Central"/>
</dbReference>
<keyword evidence="2" id="KW-0677">Repeat</keyword>
<feature type="repeat" description="WD" evidence="3">
    <location>
        <begin position="227"/>
        <end position="250"/>
    </location>
</feature>
<dbReference type="InterPro" id="IPR052640">
    <property type="entry name" value="Gemin-5"/>
</dbReference>
<dbReference type="InterPro" id="IPR056421">
    <property type="entry name" value="TPR_GEMI5"/>
</dbReference>
<keyword evidence="1 3" id="KW-0853">WD repeat</keyword>
<dbReference type="GeneID" id="579706"/>
<feature type="region of interest" description="Disordered" evidence="5">
    <location>
        <begin position="857"/>
        <end position="879"/>
    </location>
</feature>
<evidence type="ECO:0000256" key="5">
    <source>
        <dbReference type="SAM" id="MobiDB-lite"/>
    </source>
</evidence>
<feature type="region of interest" description="Disordered" evidence="5">
    <location>
        <begin position="1655"/>
        <end position="1680"/>
    </location>
</feature>
<feature type="compositionally biased region" description="Basic and acidic residues" evidence="5">
    <location>
        <begin position="583"/>
        <end position="598"/>
    </location>
</feature>
<dbReference type="PROSITE" id="PS50082">
    <property type="entry name" value="WD_REPEATS_2"/>
    <property type="match status" value="3"/>
</dbReference>
<dbReference type="GO" id="GO:0005634">
    <property type="term" value="C:nucleus"/>
    <property type="evidence" value="ECO:0000318"/>
    <property type="project" value="GO_Central"/>
</dbReference>
<dbReference type="Pfam" id="PF23775">
    <property type="entry name" value="Beta-prop_RIG_2nd"/>
    <property type="match status" value="1"/>
</dbReference>
<feature type="repeat" description="WD" evidence="3">
    <location>
        <begin position="713"/>
        <end position="755"/>
    </location>
</feature>
<evidence type="ECO:0008006" key="11">
    <source>
        <dbReference type="Google" id="ProtNLM"/>
    </source>
</evidence>
<proteinExistence type="predicted"/>
<dbReference type="KEGG" id="spu:579706"/>
<reference evidence="9" key="2">
    <citation type="submission" date="2021-01" db="UniProtKB">
        <authorList>
            <consortium name="EnsemblMetazoa"/>
        </authorList>
    </citation>
    <scope>IDENTIFICATION</scope>
</reference>
<feature type="region of interest" description="Disordered" evidence="5">
    <location>
        <begin position="794"/>
        <end position="832"/>
    </location>
</feature>
<feature type="region of interest" description="Disordered" evidence="5">
    <location>
        <begin position="251"/>
        <end position="270"/>
    </location>
</feature>
<dbReference type="FunCoup" id="A0A7M7NI91">
    <property type="interactions" value="1436"/>
</dbReference>
<dbReference type="InParanoid" id="A0A7M7NI91"/>
<feature type="domain" description="Gem-associated protein 5 first beta-propeller" evidence="6">
    <location>
        <begin position="149"/>
        <end position="206"/>
    </location>
</feature>
<dbReference type="GO" id="GO:0000387">
    <property type="term" value="P:spliceosomal snRNP assembly"/>
    <property type="evidence" value="ECO:0000318"/>
    <property type="project" value="GO_Central"/>
</dbReference>
<dbReference type="RefSeq" id="XP_030836126.1">
    <property type="nucleotide sequence ID" value="XM_030980266.1"/>
</dbReference>
<name>A0A7M7NI91_STRPU</name>
<dbReference type="InterPro" id="IPR056432">
    <property type="entry name" value="Beta-prop_GEMI5_1st"/>
</dbReference>
<evidence type="ECO:0000256" key="3">
    <source>
        <dbReference type="PROSITE-ProRule" id="PRU00221"/>
    </source>
</evidence>
<feature type="compositionally biased region" description="Basic and acidic residues" evidence="5">
    <location>
        <begin position="1472"/>
        <end position="1492"/>
    </location>
</feature>
<dbReference type="SUPFAM" id="SSF50978">
    <property type="entry name" value="WD40 repeat-like"/>
    <property type="match status" value="1"/>
</dbReference>
<dbReference type="InterPro" id="IPR011047">
    <property type="entry name" value="Quinoprotein_ADH-like_sf"/>
</dbReference>
<organism evidence="9 10">
    <name type="scientific">Strongylocentrotus purpuratus</name>
    <name type="common">Purple sea urchin</name>
    <dbReference type="NCBI Taxonomy" id="7668"/>
    <lineage>
        <taxon>Eukaryota</taxon>
        <taxon>Metazoa</taxon>
        <taxon>Echinodermata</taxon>
        <taxon>Eleutherozoa</taxon>
        <taxon>Echinozoa</taxon>
        <taxon>Echinoidea</taxon>
        <taxon>Euechinoidea</taxon>
        <taxon>Echinacea</taxon>
        <taxon>Camarodonta</taxon>
        <taxon>Echinidea</taxon>
        <taxon>Strongylocentrotidae</taxon>
        <taxon>Strongylocentrotus</taxon>
    </lineage>
</organism>
<dbReference type="Pfam" id="PF23774">
    <property type="entry name" value="TPR_GEMI5"/>
    <property type="match status" value="1"/>
</dbReference>
<evidence type="ECO:0000259" key="8">
    <source>
        <dbReference type="Pfam" id="PF23775"/>
    </source>
</evidence>
<dbReference type="InterPro" id="IPR015943">
    <property type="entry name" value="WD40/YVTN_repeat-like_dom_sf"/>
</dbReference>
<dbReference type="PANTHER" id="PTHR46362">
    <property type="entry name" value="GEM-ASSOCIATED PROTEIN 5"/>
    <property type="match status" value="1"/>
</dbReference>
<protein>
    <recommendedName>
        <fullName evidence="11">Gem-associated protein 5</fullName>
    </recommendedName>
</protein>
<feature type="domain" description="Gem-associated protein 5 second beta-propeller" evidence="8">
    <location>
        <begin position="377"/>
        <end position="573"/>
    </location>
</feature>
<dbReference type="InterPro" id="IPR020472">
    <property type="entry name" value="WD40_PAC1"/>
</dbReference>
<sequence length="1768" mass="195061">MAFEILPPSPNWYLPSASSCSEDGIFAFATKSSILLLNVTVSPPTFAGNLSGHTERVTSVAYCRATGDGGTRLCASAGDDGVIKIWDTKSKSVLIEKKCQENKITSLDWSRANPDIVVAGDEKGCLIYWDIKSSKKDDAKLLRPDKGYIYSLACSPHDSRIVALGYKDGKILIVDALSKKNQILHNLRGHNDEVQSLTWALFLGEDAFLKNKPDDEDADKPAEPGCLLVSGSRDKTIRMWSTGQGKLLKIMNLPPRGGGGQRTRDRGDEGGMKSRVWISLYWPQDRPTQLVSSSHGGDVILWDLSKPSQPRWEILGGPGDSTHQRSVFNINGRQGDLDRVITTSMDRQVICWNLSTLQSEWSLPTLGGFVYSIAPSPLDPARLALGVGDNMIRVWNTGARGKTYDVITLWQGIKSKVTVVSWHPVRENSLAYGTDDGRVGIFNVSVPNKPPQQFWTFHKKTIYSLCWGPPCPKPDGSHSQAHHVYSCGGEGLIYQHNPAKLDQESTNINTLIKQTNNYKHLLPQRSDVAWRLDGRAVAIGNEDGSIEVFASPDLHHLCTIHVQSKIINCLSWYPDYEEADQSEPEKFKIDQSEVKESLPSKPLDATEQSASEEAQKEDQDNCGPTVDCAGDAPVSLSKETGVNLSHETDAALSEMTGLSQETGVNVKRNQSERIYWLASGSNDYEVEIYDLASVLGNEGKPLSVPITSSYRSLTGHTGRVTSLSWSPHGDGQLVSTSYDNSAQVWDVLSGEPVANFRGHMGRVFSCAWSCFDPDLIMTGGEDFCLMKWQVSKVNHTKPPKSSRKPFKRAGKKGKKSSQPKPQRNQEDHANNDDVALATGPLADVRDKQSKVDMTTANTEMCDSAPPSTNQTGADSVTGGEQMDDAKELLERKKRELLAQVEEIEGKIEREKKSNAAQCQDARVTTDESSVCESNQQEASVREKNVALAVILDRLAPEEEVEIDQDKGTFKDMTVPGTKKGRHKRYKSLFPVNASHDNRGKAFLQQDCIDLVTLKQGLHIEGSSAQPPLQLGLFVDRKMTLKMLNDEACQHGESSNYDQRNQLHLWKGNILQPLREAIKKGQLTDWLVAMAPLAGHDVWLQTCDAYARQLESQDQIHRAVTFYLISHQVYKAITILKKNSMFRDAIALAQVRLLPSDPVLHDLYLTWANQLEGNNSYEPAARCYLALNQPMNAIKLLTRKGDVAALGTALHVAILSGCTEEGLVVSIATRFLNLSLLTGQWKQAVDIFLLDKKYQVYASLVVIYELLVWCLTHEGYLTTDHNIGHTHIHTESVPKIQWTEPSNDGCVWSIPTLNGAPVVETLLVRADMSCDQSPDLQCLSGGMPYDVAHDINKVLRYAAEQILLGQRSGHSEVMMGHVAEAVQLCHTSGHPAVAVGILQIILPQGEESVMMSSINQPDLNPKLVCLRAQYRLTQLYHFRTRLHACQSHGQPQKVKGQGLQNVPDGDPDSLSGKQKDNQKDDAHVGDDVVKERVNDDDDDSMLLNPRTEGYLFQSNVLRDTSWPLSLSSLCHSESQDKQVDCLSMTPDPPLAGNQALTQEQLVDRILNSISGTHVAALPSQAMNGEHERYVNGTDYERSCPEAHTGEATTLSDTSQTILVNTSEEAVVDAERSCREEMPSGSRNDIPGRTAIQELHPAEQSKHETEGKKQNSGQTLECPPTSGALHNPLDKDLALISSMKNVLLKEHPTVLSIVCTQLPQTLPPKELTSEDMDQSLASKERIMRETATNGAAEDNDKTDRDSACIVEAKK</sequence>
<dbReference type="Proteomes" id="UP000007110">
    <property type="component" value="Unassembled WGS sequence"/>
</dbReference>
<dbReference type="PROSITE" id="PS00678">
    <property type="entry name" value="WD_REPEATS_1"/>
    <property type="match status" value="2"/>
</dbReference>
<dbReference type="InterPro" id="IPR036322">
    <property type="entry name" value="WD40_repeat_dom_sf"/>
</dbReference>
<feature type="repeat" description="WD" evidence="3">
    <location>
        <begin position="50"/>
        <end position="96"/>
    </location>
</feature>
<evidence type="ECO:0000259" key="7">
    <source>
        <dbReference type="Pfam" id="PF23774"/>
    </source>
</evidence>
<feature type="compositionally biased region" description="Basic and acidic residues" evidence="5">
    <location>
        <begin position="1655"/>
        <end position="1667"/>
    </location>
</feature>
<evidence type="ECO:0000313" key="10">
    <source>
        <dbReference type="Proteomes" id="UP000007110"/>
    </source>
</evidence>
<keyword evidence="10" id="KW-1185">Reference proteome</keyword>
<dbReference type="CTD" id="25929"/>
<dbReference type="PROSITE" id="PS50294">
    <property type="entry name" value="WD_REPEATS_REGION"/>
    <property type="match status" value="2"/>
</dbReference>
<dbReference type="OrthoDB" id="7326421at2759"/>
<dbReference type="OMA" id="YWFNRND"/>
<dbReference type="SMART" id="SM00320">
    <property type="entry name" value="WD40"/>
    <property type="match status" value="13"/>
</dbReference>
<dbReference type="Pfam" id="PF23770">
    <property type="entry name" value="Beta-prop_RIG_1st"/>
    <property type="match status" value="1"/>
</dbReference>
<dbReference type="InterPro" id="IPR056424">
    <property type="entry name" value="Beta-prop_GEMI5_2nd"/>
</dbReference>
<dbReference type="Pfam" id="PF00400">
    <property type="entry name" value="WD40"/>
    <property type="match status" value="4"/>
</dbReference>
<dbReference type="InterPro" id="IPR001680">
    <property type="entry name" value="WD40_rpt"/>
</dbReference>
<dbReference type="InterPro" id="IPR019775">
    <property type="entry name" value="WD40_repeat_CS"/>
</dbReference>
<evidence type="ECO:0000256" key="1">
    <source>
        <dbReference type="ARBA" id="ARBA00022574"/>
    </source>
</evidence>
<evidence type="ECO:0000259" key="6">
    <source>
        <dbReference type="Pfam" id="PF23770"/>
    </source>
</evidence>
<accession>A0A7M7NI91</accession>
<evidence type="ECO:0000256" key="4">
    <source>
        <dbReference type="SAM" id="Coils"/>
    </source>
</evidence>
<evidence type="ECO:0000256" key="2">
    <source>
        <dbReference type="ARBA" id="ARBA00022737"/>
    </source>
</evidence>
<dbReference type="EnsemblMetazoa" id="XM_030980266">
    <property type="protein sequence ID" value="XP_030836126"/>
    <property type="gene ID" value="LOC579706"/>
</dbReference>
<feature type="region of interest" description="Disordered" evidence="5">
    <location>
        <begin position="1448"/>
        <end position="1500"/>
    </location>
</feature>
<feature type="region of interest" description="Disordered" evidence="5">
    <location>
        <begin position="1743"/>
        <end position="1768"/>
    </location>
</feature>
<dbReference type="GO" id="GO:0003730">
    <property type="term" value="F:mRNA 3'-UTR binding"/>
    <property type="evidence" value="ECO:0000318"/>
    <property type="project" value="GO_Central"/>
</dbReference>
<dbReference type="PANTHER" id="PTHR46362:SF1">
    <property type="entry name" value="GEM-ASSOCIATED PROTEIN 5"/>
    <property type="match status" value="1"/>
</dbReference>